<keyword evidence="5 6" id="KW-0067">ATP-binding</keyword>
<feature type="active site" description="Phosphohistidine intermediate" evidence="6">
    <location>
        <position position="442"/>
    </location>
</feature>
<dbReference type="Gene3D" id="1.20.58.310">
    <property type="entry name" value="Polyphosphate kinase N-terminal domain"/>
    <property type="match status" value="1"/>
</dbReference>
<dbReference type="EMBL" id="SMRT01000018">
    <property type="protein sequence ID" value="TDF93035.1"/>
    <property type="molecule type" value="Genomic_DNA"/>
</dbReference>
<evidence type="ECO:0000256" key="1">
    <source>
        <dbReference type="ARBA" id="ARBA00022553"/>
    </source>
</evidence>
<dbReference type="EC" id="2.7.4.1" evidence="6 7"/>
<sequence>MKTVAERKSDINYINREISWLQFNKRVLQEAQDESTPLLERTKFISIVSTNLDEFVSIRAAGIIDKIKSGHNDADFTGFTPRQLLENIITIIEQLVADQYKTNERITELLRQEGIEFAAYRDLEAGQKKEIEAYYFQKVFPVLTPLAIDKSRPFPLLRSKSVYAAVVLKQSSDVNGKELFVALVEIPPNLTRYIEVPAGMKGNKRQYILLEDVIKEYIHTLFSMYTPLSVHTFRLTRNADLEVNEETADDLLDEVEKVLRTRKWGTPIRLEVEKGFDPFIFDLLKKELELDHSIFITIDGPVDLSYLMMFSNSMQDYAHLKYPRFEPAYPGEFKNTADFFSVLQKKDVLVFHPYESFEAVNDFIFQSATDPLVMAIKMTLYRVNGDSRIIRFLSRAAEAGKQVTVVVELKARFDEARNIEWAKELEKAGCHVVYGLAGLKIHAKMILVVRREADELRRYIHVATGNYNEISARIFTDIGLFSSNPGIGEDVSQLFNKITGFSTPSLWHFLNAAPEHLKQRLFSLFQREAENAASGKPAKIIAKMNALSNKALIDELYAASQAGVRIDLIVRGICCLRPGVSGLSGNITVRSIVDRFLEHSRIFYFENAGAPQVWISSADWMTRNMDKRIELMCPVLHEDHKSKVIQYLLLLLQDNVKARQLLPDGQYTMAHNDLPPCRSQFAAGDAIVELNNVVDIHDGYIVPLTASVHGVAPYNNGSSLVH</sequence>
<evidence type="ECO:0000256" key="4">
    <source>
        <dbReference type="ARBA" id="ARBA00022777"/>
    </source>
</evidence>
<keyword evidence="2 6" id="KW-0808">Transferase</keyword>
<dbReference type="InterPro" id="IPR036832">
    <property type="entry name" value="PPK_N_dom_sf"/>
</dbReference>
<evidence type="ECO:0000259" key="9">
    <source>
        <dbReference type="Pfam" id="PF13089"/>
    </source>
</evidence>
<dbReference type="OrthoDB" id="9761456at2"/>
<reference evidence="12 13" key="1">
    <citation type="submission" date="2019-03" db="EMBL/GenBank/DDBJ databases">
        <title>This is whole genome sequence of Paenibacillus sp MS74 strain.</title>
        <authorList>
            <person name="Trinh H.N."/>
        </authorList>
    </citation>
    <scope>NUCLEOTIDE SEQUENCE [LARGE SCALE GENOMIC DNA]</scope>
    <source>
        <strain evidence="12 13">MS74</strain>
    </source>
</reference>
<organism evidence="12 13">
    <name type="scientific">Paenibacillus piri</name>
    <dbReference type="NCBI Taxonomy" id="2547395"/>
    <lineage>
        <taxon>Bacteria</taxon>
        <taxon>Bacillati</taxon>
        <taxon>Bacillota</taxon>
        <taxon>Bacilli</taxon>
        <taxon>Bacillales</taxon>
        <taxon>Paenibacillaceae</taxon>
        <taxon>Paenibacillus</taxon>
    </lineage>
</organism>
<evidence type="ECO:0000256" key="7">
    <source>
        <dbReference type="RuleBase" id="RU003800"/>
    </source>
</evidence>
<dbReference type="PIRSF" id="PIRSF015589">
    <property type="entry name" value="PP_kinase"/>
    <property type="match status" value="1"/>
</dbReference>
<dbReference type="AlphaFoldDB" id="A0A4R5KEE0"/>
<comment type="PTM">
    <text evidence="6 7">An intermediate of this reaction is the autophosphorylated ppk in which a phosphate is covalently linked to a histidine residue through a N-P bond.</text>
</comment>
<comment type="function">
    <text evidence="6 7">Catalyzes the reversible transfer of the terminal phosphate of ATP to form a long-chain polyphosphate (polyP).</text>
</comment>
<comment type="caution">
    <text evidence="6">Lacks conserved residue(s) required for the propagation of feature annotation.</text>
</comment>
<dbReference type="NCBIfam" id="NF003918">
    <property type="entry name" value="PRK05443.1-2"/>
    <property type="match status" value="1"/>
</dbReference>
<evidence type="ECO:0000259" key="10">
    <source>
        <dbReference type="Pfam" id="PF13090"/>
    </source>
</evidence>
<dbReference type="InterPro" id="IPR003414">
    <property type="entry name" value="PP_kinase"/>
</dbReference>
<evidence type="ECO:0000256" key="2">
    <source>
        <dbReference type="ARBA" id="ARBA00022679"/>
    </source>
</evidence>
<keyword evidence="6" id="KW-0479">Metal-binding</keyword>
<dbReference type="Pfam" id="PF17941">
    <property type="entry name" value="PP_kinase_C_1"/>
    <property type="match status" value="1"/>
</dbReference>
<dbReference type="NCBIfam" id="TIGR03705">
    <property type="entry name" value="poly_P_kin"/>
    <property type="match status" value="1"/>
</dbReference>
<dbReference type="Pfam" id="PF13090">
    <property type="entry name" value="PP_kinase_C"/>
    <property type="match status" value="1"/>
</dbReference>
<protein>
    <recommendedName>
        <fullName evidence="6 7">Polyphosphate kinase</fullName>
        <ecNumber evidence="6 7">2.7.4.1</ecNumber>
    </recommendedName>
    <alternativeName>
        <fullName evidence="6">ATP-polyphosphate phosphotransferase</fullName>
    </alternativeName>
    <alternativeName>
        <fullName evidence="6">Polyphosphoric acid kinase</fullName>
    </alternativeName>
</protein>
<feature type="binding site" evidence="6">
    <location>
        <position position="599"/>
    </location>
    <ligand>
        <name>ATP</name>
        <dbReference type="ChEBI" id="CHEBI:30616"/>
    </ligand>
</feature>
<evidence type="ECO:0000313" key="13">
    <source>
        <dbReference type="Proteomes" id="UP000295636"/>
    </source>
</evidence>
<feature type="domain" description="Polyphosphate kinase N-terminal" evidence="9">
    <location>
        <begin position="13"/>
        <end position="117"/>
    </location>
</feature>
<keyword evidence="1 6" id="KW-0597">Phosphoprotein</keyword>
<dbReference type="PANTHER" id="PTHR30218:SF0">
    <property type="entry name" value="POLYPHOSPHATE KINASE"/>
    <property type="match status" value="1"/>
</dbReference>
<comment type="caution">
    <text evidence="12">The sequence shown here is derived from an EMBL/GenBank/DDBJ whole genome shotgun (WGS) entry which is preliminary data.</text>
</comment>
<dbReference type="InterPro" id="IPR025200">
    <property type="entry name" value="PPK_C_dom2"/>
</dbReference>
<feature type="domain" description="Polyphosphate kinase C-terminal" evidence="10">
    <location>
        <begin position="511"/>
        <end position="680"/>
    </location>
</feature>
<accession>A0A4R5KEE0</accession>
<evidence type="ECO:0000259" key="8">
    <source>
        <dbReference type="Pfam" id="PF02503"/>
    </source>
</evidence>
<dbReference type="InterPro" id="IPR024953">
    <property type="entry name" value="PP_kinase_middle"/>
</dbReference>
<feature type="binding site" evidence="6">
    <location>
        <position position="412"/>
    </location>
    <ligand>
        <name>Mg(2+)</name>
        <dbReference type="ChEBI" id="CHEBI:18420"/>
    </ligand>
</feature>
<comment type="similarity">
    <text evidence="6 7">Belongs to the polyphosphate kinase 1 (PPK1) family.</text>
</comment>
<dbReference type="Gene3D" id="3.30.1840.10">
    <property type="entry name" value="Polyphosphate kinase middle domain"/>
    <property type="match status" value="1"/>
</dbReference>
<gene>
    <name evidence="12" type="primary">ppk1</name>
    <name evidence="6" type="synonym">ppk</name>
    <name evidence="12" type="ORF">E1757_28660</name>
</gene>
<dbReference type="Gene3D" id="3.30.870.10">
    <property type="entry name" value="Endonuclease Chain A"/>
    <property type="match status" value="2"/>
</dbReference>
<dbReference type="Pfam" id="PF02503">
    <property type="entry name" value="PP_kinase"/>
    <property type="match status" value="1"/>
</dbReference>
<evidence type="ECO:0000259" key="11">
    <source>
        <dbReference type="Pfam" id="PF17941"/>
    </source>
</evidence>
<dbReference type="InterPro" id="IPR041108">
    <property type="entry name" value="PP_kinase_C_1"/>
</dbReference>
<dbReference type="PANTHER" id="PTHR30218">
    <property type="entry name" value="POLYPHOSPHATE KINASE"/>
    <property type="match status" value="1"/>
</dbReference>
<dbReference type="Proteomes" id="UP000295636">
    <property type="component" value="Unassembled WGS sequence"/>
</dbReference>
<dbReference type="GO" id="GO:0005524">
    <property type="term" value="F:ATP binding"/>
    <property type="evidence" value="ECO:0007669"/>
    <property type="project" value="UniProtKB-KW"/>
</dbReference>
<keyword evidence="13" id="KW-1185">Reference proteome</keyword>
<dbReference type="CDD" id="cd09165">
    <property type="entry name" value="PLDc_PaPPK1_C1_like"/>
    <property type="match status" value="1"/>
</dbReference>
<dbReference type="InterPro" id="IPR025198">
    <property type="entry name" value="PPK_N_dom"/>
</dbReference>
<dbReference type="NCBIfam" id="NF003921">
    <property type="entry name" value="PRK05443.2-2"/>
    <property type="match status" value="1"/>
</dbReference>
<feature type="binding site" evidence="6">
    <location>
        <position position="571"/>
    </location>
    <ligand>
        <name>ATP</name>
        <dbReference type="ChEBI" id="CHEBI:30616"/>
    </ligand>
</feature>
<keyword evidence="3 6" id="KW-0547">Nucleotide-binding</keyword>
<evidence type="ECO:0000256" key="3">
    <source>
        <dbReference type="ARBA" id="ARBA00022741"/>
    </source>
</evidence>
<feature type="binding site" evidence="6">
    <location>
        <position position="382"/>
    </location>
    <ligand>
        <name>Mg(2+)</name>
        <dbReference type="ChEBI" id="CHEBI:18420"/>
    </ligand>
</feature>
<dbReference type="Pfam" id="PF13089">
    <property type="entry name" value="PP_kinase_N"/>
    <property type="match status" value="1"/>
</dbReference>
<feature type="domain" description="Polyphosphate kinase middle" evidence="8">
    <location>
        <begin position="127"/>
        <end position="310"/>
    </location>
</feature>
<dbReference type="GO" id="GO:0008976">
    <property type="term" value="F:polyphosphate kinase activity"/>
    <property type="evidence" value="ECO:0007669"/>
    <property type="project" value="UniProtKB-UniRule"/>
</dbReference>
<comment type="catalytic activity">
    <reaction evidence="6 7">
        <text>[phosphate](n) + ATP = [phosphate](n+1) + ADP</text>
        <dbReference type="Rhea" id="RHEA:19573"/>
        <dbReference type="Rhea" id="RHEA-COMP:9859"/>
        <dbReference type="Rhea" id="RHEA-COMP:14280"/>
        <dbReference type="ChEBI" id="CHEBI:16838"/>
        <dbReference type="ChEBI" id="CHEBI:30616"/>
        <dbReference type="ChEBI" id="CHEBI:456216"/>
        <dbReference type="EC" id="2.7.4.1"/>
    </reaction>
</comment>
<dbReference type="SUPFAM" id="SSF140356">
    <property type="entry name" value="PPK N-terminal domain-like"/>
    <property type="match status" value="1"/>
</dbReference>
<dbReference type="GO" id="GO:0009358">
    <property type="term" value="C:polyphosphate kinase complex"/>
    <property type="evidence" value="ECO:0007669"/>
    <property type="project" value="InterPro"/>
</dbReference>
<proteinExistence type="inferred from homology"/>
<comment type="cofactor">
    <cofactor evidence="6">
        <name>Mg(2+)</name>
        <dbReference type="ChEBI" id="CHEBI:18420"/>
    </cofactor>
</comment>
<feature type="binding site" evidence="6">
    <location>
        <position position="51"/>
    </location>
    <ligand>
        <name>ATP</name>
        <dbReference type="ChEBI" id="CHEBI:30616"/>
    </ligand>
</feature>
<dbReference type="GO" id="GO:0046872">
    <property type="term" value="F:metal ion binding"/>
    <property type="evidence" value="ECO:0007669"/>
    <property type="project" value="UniProtKB-KW"/>
</dbReference>
<evidence type="ECO:0000313" key="12">
    <source>
        <dbReference type="EMBL" id="TDF93035.1"/>
    </source>
</evidence>
<dbReference type="InterPro" id="IPR036830">
    <property type="entry name" value="PP_kinase_middle_dom_sf"/>
</dbReference>
<name>A0A4R5KEE0_9BACL</name>
<dbReference type="SUPFAM" id="SSF143724">
    <property type="entry name" value="PHP14-like"/>
    <property type="match status" value="1"/>
</dbReference>
<feature type="domain" description="Polyphosphate kinase C-terminal" evidence="11">
    <location>
        <begin position="339"/>
        <end position="502"/>
    </location>
</feature>
<dbReference type="RefSeq" id="WP_133234660.1">
    <property type="nucleotide sequence ID" value="NZ_SMRT01000018.1"/>
</dbReference>
<dbReference type="CDD" id="cd09168">
    <property type="entry name" value="PLDc_PaPPK1_C2_like"/>
    <property type="match status" value="1"/>
</dbReference>
<dbReference type="HAMAP" id="MF_00347">
    <property type="entry name" value="Polyphosphate_kinase"/>
    <property type="match status" value="1"/>
</dbReference>
<keyword evidence="4 6" id="KW-0418">Kinase</keyword>
<keyword evidence="6" id="KW-0460">Magnesium</keyword>
<dbReference type="NCBIfam" id="NF003917">
    <property type="entry name" value="PRK05443.1-1"/>
    <property type="match status" value="1"/>
</dbReference>
<dbReference type="SUPFAM" id="SSF56024">
    <property type="entry name" value="Phospholipase D/nuclease"/>
    <property type="match status" value="2"/>
</dbReference>
<evidence type="ECO:0000256" key="5">
    <source>
        <dbReference type="ARBA" id="ARBA00022840"/>
    </source>
</evidence>
<dbReference type="GO" id="GO:0006799">
    <property type="term" value="P:polyphosphate biosynthetic process"/>
    <property type="evidence" value="ECO:0007669"/>
    <property type="project" value="UniProtKB-UniRule"/>
</dbReference>
<evidence type="ECO:0000256" key="6">
    <source>
        <dbReference type="HAMAP-Rule" id="MF_00347"/>
    </source>
</evidence>